<proteinExistence type="inferred from homology"/>
<comment type="similarity">
    <text evidence="2">Belongs to the ORC3 family.</text>
</comment>
<evidence type="ECO:0000259" key="7">
    <source>
        <dbReference type="Pfam" id="PF18137"/>
    </source>
</evidence>
<evidence type="ECO:0000256" key="3">
    <source>
        <dbReference type="ARBA" id="ARBA00022705"/>
    </source>
</evidence>
<evidence type="ECO:0000313" key="8">
    <source>
        <dbReference type="EMBL" id="KAL5102831.1"/>
    </source>
</evidence>
<evidence type="ECO:0000256" key="5">
    <source>
        <dbReference type="ARBA" id="ARBA00023242"/>
    </source>
</evidence>
<dbReference type="Pfam" id="PF07034">
    <property type="entry name" value="ORC3_N"/>
    <property type="match status" value="1"/>
</dbReference>
<dbReference type="InterPro" id="IPR020795">
    <property type="entry name" value="ORC3"/>
</dbReference>
<reference evidence="8 9" key="1">
    <citation type="journal article" date="2022" name="Front. Cell. Infect. Microbiol.">
        <title>The Genomes of Two Strains of Taenia crassiceps the Animal Model for the Study of Human Cysticercosis.</title>
        <authorList>
            <person name="Bobes R.J."/>
            <person name="Estrada K."/>
            <person name="Rios-Valencia D.G."/>
            <person name="Calderon-Gallegos A."/>
            <person name="de la Torre P."/>
            <person name="Carrero J.C."/>
            <person name="Sanchez-Flores A."/>
            <person name="Laclette J.P."/>
        </authorList>
    </citation>
    <scope>NUCLEOTIDE SEQUENCE [LARGE SCALE GENOMIC DNA]</scope>
    <source>
        <strain evidence="8">WFUcys</strain>
    </source>
</reference>
<evidence type="ECO:0000256" key="2">
    <source>
        <dbReference type="ARBA" id="ARBA00010977"/>
    </source>
</evidence>
<comment type="subcellular location">
    <subcellularLocation>
        <location evidence="1">Nucleus</location>
    </subcellularLocation>
</comment>
<evidence type="ECO:0000256" key="1">
    <source>
        <dbReference type="ARBA" id="ARBA00004123"/>
    </source>
</evidence>
<protein>
    <submittedName>
        <fullName evidence="8">Origin recognition complex subunit 3</fullName>
    </submittedName>
</protein>
<sequence length="734" mass="81954">MHSDARFFPGSGTTAELYAKQKAFEREWNALLTRVDSRLVNTSTEICVEIERYIHEVYLKFKCGTLNTPLGQIHTALLLGAVSTSDHMAFFNNLKSCLLQKCGRVAIVDCSIKSFTVNDIFGSIVQQCGFSLLNPASSTDARSVKSARGLSFAASVCKPKRLDRPKADARKSRRQIRLSNYMVKMSEANSHTGPLVVVIPAIESVSASVLREFVQITSTRARECRGLPIFFVFGLTSTEDLVLESHCDARTLSCLITKRFRMRPSSVFLDAVFAELFYVPGFRASRPIILHLIDKIHNCLDYSIKNLLDRYKLAVLKHYLTLPHPQLLAPLDEADRFIFSISDSELARLLGTYRSLCPLAACMEEDQDAHGSPTRQKLSDSLLKHWLIQLILPFVIKWVLVLFRDLHCHPTICDIARLYCDWTVGQLITEEVVRRFKTLPPTRVLSSIEASVGSITASLGILNVAARQRGVTSPADEIMKRERIALAGVSGSGFLLDDPRWMPCLQQAISALTDLKNAICDWRYRFAAALESQTTDKVANGQCGSKTESVTLELTKRLTLLELREKLLGSRSLSRPSAASSVWKQTLEEFEQWIFAVLSPNDSDALSLVPAPHSLPFCEVFYGPTGRRVHRALSNPECLIPKTNGSQSLGSDLCIVYKIYMEGGSLINVHDWLIAFEAIVEPSPGRTDANPSQLIQSRFLRAVADLEHMGLVRRTGRRLDHAQKLPLMGLNFLL</sequence>
<name>A0ABR4PZK2_9CEST</name>
<keyword evidence="5" id="KW-0539">Nucleus</keyword>
<feature type="domain" description="Origin recognition complex subunit 3 winged helix C-terminal" evidence="7">
    <location>
        <begin position="629"/>
        <end position="725"/>
    </location>
</feature>
<evidence type="ECO:0000259" key="6">
    <source>
        <dbReference type="Pfam" id="PF07034"/>
    </source>
</evidence>
<dbReference type="Pfam" id="PF18137">
    <property type="entry name" value="WHD_ORC"/>
    <property type="match status" value="1"/>
</dbReference>
<keyword evidence="4" id="KW-0238">DNA-binding</keyword>
<dbReference type="Proteomes" id="UP001651158">
    <property type="component" value="Unassembled WGS sequence"/>
</dbReference>
<dbReference type="PANTHER" id="PTHR12748">
    <property type="entry name" value="ORIGIN RECOGNITION COMPLEX SUBUNIT 3"/>
    <property type="match status" value="1"/>
</dbReference>
<dbReference type="InterPro" id="IPR045667">
    <property type="entry name" value="ORC3_N"/>
</dbReference>
<dbReference type="EMBL" id="JAKROA010000023">
    <property type="protein sequence ID" value="KAL5102831.1"/>
    <property type="molecule type" value="Genomic_DNA"/>
</dbReference>
<organism evidence="8 9">
    <name type="scientific">Taenia crassiceps</name>
    <dbReference type="NCBI Taxonomy" id="6207"/>
    <lineage>
        <taxon>Eukaryota</taxon>
        <taxon>Metazoa</taxon>
        <taxon>Spiralia</taxon>
        <taxon>Lophotrochozoa</taxon>
        <taxon>Platyhelminthes</taxon>
        <taxon>Cestoda</taxon>
        <taxon>Eucestoda</taxon>
        <taxon>Cyclophyllidea</taxon>
        <taxon>Taeniidae</taxon>
        <taxon>Taenia</taxon>
    </lineage>
</organism>
<evidence type="ECO:0000256" key="4">
    <source>
        <dbReference type="ARBA" id="ARBA00023125"/>
    </source>
</evidence>
<comment type="caution">
    <text evidence="8">The sequence shown here is derived from an EMBL/GenBank/DDBJ whole genome shotgun (WGS) entry which is preliminary data.</text>
</comment>
<keyword evidence="3" id="KW-0235">DNA replication</keyword>
<dbReference type="InterPro" id="IPR040855">
    <property type="entry name" value="ORC_WH_C"/>
</dbReference>
<keyword evidence="9" id="KW-1185">Reference proteome</keyword>
<dbReference type="PANTHER" id="PTHR12748:SF0">
    <property type="entry name" value="ORIGIN RECOGNITION COMPLEX SUBUNIT 3"/>
    <property type="match status" value="1"/>
</dbReference>
<evidence type="ECO:0000313" key="9">
    <source>
        <dbReference type="Proteomes" id="UP001651158"/>
    </source>
</evidence>
<dbReference type="CDD" id="cd20704">
    <property type="entry name" value="Orc3"/>
    <property type="match status" value="1"/>
</dbReference>
<gene>
    <name evidence="8" type="ORF">TcWFU_003347</name>
</gene>
<feature type="domain" description="Origin recognition complex subunit 3 N-terminal" evidence="6">
    <location>
        <begin position="22"/>
        <end position="323"/>
    </location>
</feature>
<accession>A0ABR4PZK2</accession>